<protein>
    <submittedName>
        <fullName evidence="2">DUF2955 domain-containing protein</fullName>
    </submittedName>
</protein>
<feature type="transmembrane region" description="Helical" evidence="1">
    <location>
        <begin position="246"/>
        <end position="262"/>
    </location>
</feature>
<keyword evidence="1" id="KW-0472">Membrane</keyword>
<keyword evidence="1" id="KW-1133">Transmembrane helix</keyword>
<evidence type="ECO:0000313" key="2">
    <source>
        <dbReference type="EMBL" id="MBF6026022.1"/>
    </source>
</evidence>
<feature type="transmembrane region" description="Helical" evidence="1">
    <location>
        <begin position="171"/>
        <end position="199"/>
    </location>
</feature>
<comment type="caution">
    <text evidence="2">The sequence shown here is derived from an EMBL/GenBank/DDBJ whole genome shotgun (WGS) entry which is preliminary data.</text>
</comment>
<feature type="transmembrane region" description="Helical" evidence="1">
    <location>
        <begin position="274"/>
        <end position="292"/>
    </location>
</feature>
<gene>
    <name evidence="2" type="ORF">IU514_18485</name>
</gene>
<accession>A0ABS0BE99</accession>
<feature type="transmembrane region" description="Helical" evidence="1">
    <location>
        <begin position="77"/>
        <end position="97"/>
    </location>
</feature>
<feature type="transmembrane region" description="Helical" evidence="1">
    <location>
        <begin position="304"/>
        <end position="325"/>
    </location>
</feature>
<dbReference type="Pfam" id="PF11168">
    <property type="entry name" value="DUF2955"/>
    <property type="match status" value="1"/>
</dbReference>
<feature type="transmembrane region" description="Helical" evidence="1">
    <location>
        <begin position="128"/>
        <end position="151"/>
    </location>
</feature>
<name>A0ABS0BE99_9GAMM</name>
<dbReference type="Proteomes" id="UP001429984">
    <property type="component" value="Unassembled WGS sequence"/>
</dbReference>
<feature type="transmembrane region" description="Helical" evidence="1">
    <location>
        <begin position="53"/>
        <end position="70"/>
    </location>
</feature>
<evidence type="ECO:0000256" key="1">
    <source>
        <dbReference type="SAM" id="Phobius"/>
    </source>
</evidence>
<keyword evidence="1" id="KW-0812">Transmembrane</keyword>
<keyword evidence="3" id="KW-1185">Reference proteome</keyword>
<dbReference type="InterPro" id="IPR022604">
    <property type="entry name" value="DUF2955"/>
</dbReference>
<feature type="transmembrane region" description="Helical" evidence="1">
    <location>
        <begin position="220"/>
        <end position="240"/>
    </location>
</feature>
<dbReference type="EMBL" id="JADLZT010000013">
    <property type="protein sequence ID" value="MBF6026022.1"/>
    <property type="molecule type" value="Genomic_DNA"/>
</dbReference>
<reference evidence="2 3" key="1">
    <citation type="submission" date="2020-11" db="EMBL/GenBank/DDBJ databases">
        <title>Draft Genome Sequence and Secondary Metabolite Biosynthetic Potential of the Lysobacter niastensis Type strain DSM 18481.</title>
        <authorList>
            <person name="Turrini P."/>
            <person name="Artuso I."/>
            <person name="Tescari M."/>
            <person name="Lugli G.A."/>
            <person name="Frangipani E."/>
            <person name="Ventura M."/>
            <person name="Visca P."/>
        </authorList>
    </citation>
    <scope>NUCLEOTIDE SEQUENCE [LARGE SCALE GENOMIC DNA]</scope>
    <source>
        <strain evidence="2 3">DSM 18481</strain>
    </source>
</reference>
<evidence type="ECO:0000313" key="3">
    <source>
        <dbReference type="Proteomes" id="UP001429984"/>
    </source>
</evidence>
<feature type="transmembrane region" description="Helical" evidence="1">
    <location>
        <begin position="103"/>
        <end position="121"/>
    </location>
</feature>
<organism evidence="2 3">
    <name type="scientific">Lysobacter niastensis</name>
    <dbReference type="NCBI Taxonomy" id="380629"/>
    <lineage>
        <taxon>Bacteria</taxon>
        <taxon>Pseudomonadati</taxon>
        <taxon>Pseudomonadota</taxon>
        <taxon>Gammaproteobacteria</taxon>
        <taxon>Lysobacterales</taxon>
        <taxon>Lysobacteraceae</taxon>
        <taxon>Lysobacter</taxon>
    </lineage>
</organism>
<proteinExistence type="predicted"/>
<sequence length="340" mass="36231">MPLAARRTFRFGTVAALALALAYGLAMPLPFLAPLLAITLTAAPAPPMGPKGLLGLMLVVAITLGAGLVLTPVLRHYPLTGVMMIAAGLFVSTYMSVGLGKGAVATLLTIGITMIPAAGLMEHALARAIVEALLIGLGLAIVCQWIVYPFFPEDRVTATSPKAAATDMHQSLWIALRTTAIVLPPVLMALSNPSAYMAIIMKAVLLGQQGSAITARAAGYQLLGSTLLAGVFAFVFWFALKLWPGLWMFALWMLLFGLYLGGKLYGAIATRLPASFWINVGVTMLILIGPAVEDSKGGDVYEAFAKRFALFVAVTLYAWLAILVLERLRAYRIARRTRLA</sequence>